<dbReference type="Pfam" id="PF00076">
    <property type="entry name" value="RRM_1"/>
    <property type="match status" value="1"/>
</dbReference>
<feature type="compositionally biased region" description="Polar residues" evidence="3">
    <location>
        <begin position="152"/>
        <end position="162"/>
    </location>
</feature>
<dbReference type="GO" id="GO:0005681">
    <property type="term" value="C:spliceosomal complex"/>
    <property type="evidence" value="ECO:0007669"/>
    <property type="project" value="TreeGrafter"/>
</dbReference>
<evidence type="ECO:0008006" key="8">
    <source>
        <dbReference type="Google" id="ProtNLM"/>
    </source>
</evidence>
<evidence type="ECO:0000256" key="1">
    <source>
        <dbReference type="PROSITE-ProRule" id="PRU00176"/>
    </source>
</evidence>
<feature type="compositionally biased region" description="Basic residues" evidence="3">
    <location>
        <begin position="52"/>
        <end position="61"/>
    </location>
</feature>
<feature type="coiled-coil region" evidence="2">
    <location>
        <begin position="376"/>
        <end position="464"/>
    </location>
</feature>
<feature type="domain" description="PWI" evidence="5">
    <location>
        <begin position="548"/>
        <end position="639"/>
    </location>
</feature>
<evidence type="ECO:0000313" key="7">
    <source>
        <dbReference type="Proteomes" id="UP000268162"/>
    </source>
</evidence>
<dbReference type="Gene3D" id="3.30.70.330">
    <property type="match status" value="1"/>
</dbReference>
<feature type="compositionally biased region" description="Pro residues" evidence="3">
    <location>
        <begin position="16"/>
        <end position="35"/>
    </location>
</feature>
<feature type="region of interest" description="Disordered" evidence="3">
    <location>
        <begin position="1"/>
        <end position="71"/>
    </location>
</feature>
<feature type="region of interest" description="Disordered" evidence="3">
    <location>
        <begin position="284"/>
        <end position="362"/>
    </location>
</feature>
<protein>
    <recommendedName>
        <fullName evidence="8">RRM domain-containing protein</fullName>
    </recommendedName>
</protein>
<sequence length="639" mass="69980">MQPHRSHPSGSAGPYGRPPPYHPGPPGYGPPPSAPYPGHGAGPHHPAQSARSYHHPQRGHRSMAQAPPSTALVVERSTTLYIGSISEGISDNWVERLLVACGPLKSWKRTADQNGNPKGFGFAEYENAESTLRALRVLGNEPDSRDNPPPGSGTTAPASSAGIQLPSLKPEAVSKHLVVKADDKTRAFLNDAASRQAEGESQAEADTKARAEIKDILARLHALAGRGGVGGMAPSPLPQATEEASAPPTNAVAAEQPKDSSPPDSVESSTVDFLRNLSAEIGSTASVATPATPVDATPQSARESASRKSTRSRSRSYSHSRSQSQTRSRSPSRERGRPRTISSSSVALLSSPSHSLKKRYEAEQADAFNDRERRFLRRERKRLHQLEHDLEKLDHLERKKETDAAKLQQRLANWDEEEERASRKEDYYYDRERWWHYRKEKRENELAQDAKDRAAEEKERLDAVAVVEESAPKPASEGASVPLASSSNVADAVTELPNPEETADSVSEVAPTAPSLSADDQLLLESLPEDLRTAQSIQIIQSIPESFDELQSATVTWDKLSEGALTEHIEPFIRQLFVQYLGEGDSEAVDELLLFIIGHLKGHQPAAGLIEELEMALDEDTPNFVRKLWRRVLLETQLT</sequence>
<organism evidence="6 7">
    <name type="scientific">Dimargaris cristalligena</name>
    <dbReference type="NCBI Taxonomy" id="215637"/>
    <lineage>
        <taxon>Eukaryota</taxon>
        <taxon>Fungi</taxon>
        <taxon>Fungi incertae sedis</taxon>
        <taxon>Zoopagomycota</taxon>
        <taxon>Kickxellomycotina</taxon>
        <taxon>Dimargaritomycetes</taxon>
        <taxon>Dimargaritales</taxon>
        <taxon>Dimargaritaceae</taxon>
        <taxon>Dimargaris</taxon>
    </lineage>
</organism>
<dbReference type="SMART" id="SM00311">
    <property type="entry name" value="PWI"/>
    <property type="match status" value="1"/>
</dbReference>
<keyword evidence="7" id="KW-1185">Reference proteome</keyword>
<proteinExistence type="predicted"/>
<dbReference type="Proteomes" id="UP000268162">
    <property type="component" value="Unassembled WGS sequence"/>
</dbReference>
<dbReference type="InterPro" id="IPR002483">
    <property type="entry name" value="PWI_dom"/>
</dbReference>
<dbReference type="InterPro" id="IPR012677">
    <property type="entry name" value="Nucleotide-bd_a/b_plait_sf"/>
</dbReference>
<feature type="compositionally biased region" description="Low complexity" evidence="3">
    <location>
        <begin position="319"/>
        <end position="329"/>
    </location>
</feature>
<dbReference type="SUPFAM" id="SSF54928">
    <property type="entry name" value="RNA-binding domain, RBD"/>
    <property type="match status" value="1"/>
</dbReference>
<gene>
    <name evidence="6" type="ORF">BJ085DRAFT_35558</name>
</gene>
<feature type="domain" description="RRM" evidence="4">
    <location>
        <begin position="78"/>
        <end position="145"/>
    </location>
</feature>
<dbReference type="PANTHER" id="PTHR18806">
    <property type="entry name" value="RBM25 PROTEIN"/>
    <property type="match status" value="1"/>
</dbReference>
<accession>A0A4P9ZPS3</accession>
<dbReference type="GO" id="GO:0003729">
    <property type="term" value="F:mRNA binding"/>
    <property type="evidence" value="ECO:0007669"/>
    <property type="project" value="TreeGrafter"/>
</dbReference>
<reference evidence="7" key="1">
    <citation type="journal article" date="2018" name="Nat. Microbiol.">
        <title>Leveraging single-cell genomics to expand the fungal tree of life.</title>
        <authorList>
            <person name="Ahrendt S.R."/>
            <person name="Quandt C.A."/>
            <person name="Ciobanu D."/>
            <person name="Clum A."/>
            <person name="Salamov A."/>
            <person name="Andreopoulos B."/>
            <person name="Cheng J.F."/>
            <person name="Woyke T."/>
            <person name="Pelin A."/>
            <person name="Henrissat B."/>
            <person name="Reynolds N.K."/>
            <person name="Benny G.L."/>
            <person name="Smith M.E."/>
            <person name="James T.Y."/>
            <person name="Grigoriev I.V."/>
        </authorList>
    </citation>
    <scope>NUCLEOTIDE SEQUENCE [LARGE SCALE GENOMIC DNA]</scope>
    <source>
        <strain evidence="7">RSA 468</strain>
    </source>
</reference>
<name>A0A4P9ZPS3_9FUNG</name>
<dbReference type="PROSITE" id="PS50102">
    <property type="entry name" value="RRM"/>
    <property type="match status" value="1"/>
</dbReference>
<dbReference type="Pfam" id="PF01480">
    <property type="entry name" value="PWI"/>
    <property type="match status" value="1"/>
</dbReference>
<dbReference type="AlphaFoldDB" id="A0A4P9ZPS3"/>
<evidence type="ECO:0000313" key="6">
    <source>
        <dbReference type="EMBL" id="RKP34701.1"/>
    </source>
</evidence>
<feature type="region of interest" description="Disordered" evidence="3">
    <location>
        <begin position="229"/>
        <end position="270"/>
    </location>
</feature>
<evidence type="ECO:0000259" key="4">
    <source>
        <dbReference type="PROSITE" id="PS50102"/>
    </source>
</evidence>
<dbReference type="CDD" id="cd12446">
    <property type="entry name" value="RRM_RBM25"/>
    <property type="match status" value="1"/>
</dbReference>
<feature type="region of interest" description="Disordered" evidence="3">
    <location>
        <begin position="139"/>
        <end position="167"/>
    </location>
</feature>
<dbReference type="InterPro" id="IPR035979">
    <property type="entry name" value="RBD_domain_sf"/>
</dbReference>
<dbReference type="Gene3D" id="1.20.1390.10">
    <property type="entry name" value="PWI domain"/>
    <property type="match status" value="1"/>
</dbReference>
<dbReference type="PROSITE" id="PS51025">
    <property type="entry name" value="PWI"/>
    <property type="match status" value="1"/>
</dbReference>
<dbReference type="PANTHER" id="PTHR18806:SF4">
    <property type="entry name" value="RNA-BINDING PROTEIN 25"/>
    <property type="match status" value="1"/>
</dbReference>
<dbReference type="STRING" id="215637.A0A4P9ZPS3"/>
<keyword evidence="1" id="KW-0694">RNA-binding</keyword>
<dbReference type="EMBL" id="ML003103">
    <property type="protein sequence ID" value="RKP34701.1"/>
    <property type="molecule type" value="Genomic_DNA"/>
</dbReference>
<dbReference type="InterPro" id="IPR034268">
    <property type="entry name" value="RBM25_RRM"/>
</dbReference>
<feature type="compositionally biased region" description="Low complexity" evidence="3">
    <location>
        <begin position="342"/>
        <end position="354"/>
    </location>
</feature>
<dbReference type="SMART" id="SM00360">
    <property type="entry name" value="RRM"/>
    <property type="match status" value="1"/>
</dbReference>
<evidence type="ECO:0000256" key="3">
    <source>
        <dbReference type="SAM" id="MobiDB-lite"/>
    </source>
</evidence>
<evidence type="ECO:0000256" key="2">
    <source>
        <dbReference type="SAM" id="Coils"/>
    </source>
</evidence>
<dbReference type="InterPro" id="IPR000504">
    <property type="entry name" value="RRM_dom"/>
</dbReference>
<dbReference type="InterPro" id="IPR052768">
    <property type="entry name" value="RBM25"/>
</dbReference>
<evidence type="ECO:0000259" key="5">
    <source>
        <dbReference type="PROSITE" id="PS51025"/>
    </source>
</evidence>
<feature type="compositionally biased region" description="Basic residues" evidence="3">
    <location>
        <begin position="308"/>
        <end position="318"/>
    </location>
</feature>
<keyword evidence="2" id="KW-0175">Coiled coil</keyword>